<dbReference type="Gene3D" id="1.10.275.10">
    <property type="entry name" value="Fumarase/aspartase (N-terminal domain)"/>
    <property type="match status" value="1"/>
</dbReference>
<dbReference type="PROSITE" id="PS00163">
    <property type="entry name" value="FUMARATE_LYASES"/>
    <property type="match status" value="1"/>
</dbReference>
<comment type="similarity">
    <text evidence="1">Belongs to the lyase 1 family. Argininosuccinate lyase subfamily.</text>
</comment>
<evidence type="ECO:0000313" key="7">
    <source>
        <dbReference type="Proteomes" id="UP000269221"/>
    </source>
</evidence>
<comment type="subunit">
    <text evidence="2">Homotetramer.</text>
</comment>
<dbReference type="InterPro" id="IPR022761">
    <property type="entry name" value="Fumarate_lyase_N"/>
</dbReference>
<evidence type="ECO:0000313" key="6">
    <source>
        <dbReference type="EMBL" id="RMC10779.1"/>
    </source>
</evidence>
<dbReference type="PANTHER" id="PTHR43814:SF1">
    <property type="entry name" value="ARGININOSUCCINATE LYASE"/>
    <property type="match status" value="1"/>
</dbReference>
<dbReference type="NCBIfam" id="TIGR00838">
    <property type="entry name" value="argH"/>
    <property type="match status" value="1"/>
</dbReference>
<reference evidence="6 7" key="1">
    <citation type="submission" date="2018-07" db="EMBL/GenBank/DDBJ databases">
        <title>A high quality draft genome assembly of the barn swallow (H. rustica rustica).</title>
        <authorList>
            <person name="Formenti G."/>
            <person name="Chiara M."/>
            <person name="Poveda L."/>
            <person name="Francoijs K.-J."/>
            <person name="Bonisoli-Alquati A."/>
            <person name="Canova L."/>
            <person name="Gianfranceschi L."/>
            <person name="Horner D.S."/>
            <person name="Saino N."/>
        </authorList>
    </citation>
    <scope>NUCLEOTIDE SEQUENCE [LARGE SCALE GENOMIC DNA]</scope>
    <source>
        <strain evidence="6">Chelidonia</strain>
        <tissue evidence="6">Blood</tissue>
    </source>
</reference>
<organism evidence="6 7">
    <name type="scientific">Hirundo rustica rustica</name>
    <dbReference type="NCBI Taxonomy" id="333673"/>
    <lineage>
        <taxon>Eukaryota</taxon>
        <taxon>Metazoa</taxon>
        <taxon>Chordata</taxon>
        <taxon>Craniata</taxon>
        <taxon>Vertebrata</taxon>
        <taxon>Euteleostomi</taxon>
        <taxon>Archelosauria</taxon>
        <taxon>Archosauria</taxon>
        <taxon>Dinosauria</taxon>
        <taxon>Saurischia</taxon>
        <taxon>Theropoda</taxon>
        <taxon>Coelurosauria</taxon>
        <taxon>Aves</taxon>
        <taxon>Neognathae</taxon>
        <taxon>Neoaves</taxon>
        <taxon>Telluraves</taxon>
        <taxon>Australaves</taxon>
        <taxon>Passeriformes</taxon>
        <taxon>Sylvioidea</taxon>
        <taxon>Hirundinidae</taxon>
        <taxon>Hirundo</taxon>
    </lineage>
</organism>
<dbReference type="OrthoDB" id="2561043at2759"/>
<comment type="caution">
    <text evidence="6">The sequence shown here is derived from an EMBL/GenBank/DDBJ whole genome shotgun (WGS) entry which is preliminary data.</text>
</comment>
<dbReference type="InterPro" id="IPR029419">
    <property type="entry name" value="Arg_succ_lyase_C"/>
</dbReference>
<evidence type="ECO:0000259" key="5">
    <source>
        <dbReference type="Pfam" id="PF14698"/>
    </source>
</evidence>
<dbReference type="InterPro" id="IPR008948">
    <property type="entry name" value="L-Aspartase-like"/>
</dbReference>
<dbReference type="FunFam" id="1.10.275.10:FF:000002">
    <property type="entry name" value="Argininosuccinate lyase"/>
    <property type="match status" value="1"/>
</dbReference>
<dbReference type="PRINTS" id="PR00149">
    <property type="entry name" value="FUMRATELYASE"/>
</dbReference>
<dbReference type="GO" id="GO:0005212">
    <property type="term" value="F:structural constituent of eye lens"/>
    <property type="evidence" value="ECO:0007669"/>
    <property type="project" value="UniProtKB-KW"/>
</dbReference>
<keyword evidence="7" id="KW-1185">Reference proteome</keyword>
<dbReference type="EMBL" id="QRBI01000111">
    <property type="protein sequence ID" value="RMC10779.1"/>
    <property type="molecule type" value="Genomic_DNA"/>
</dbReference>
<dbReference type="GO" id="GO:0004056">
    <property type="term" value="F:argininosuccinate lyase activity"/>
    <property type="evidence" value="ECO:0007669"/>
    <property type="project" value="InterPro"/>
</dbReference>
<accession>A0A3M0KC44</accession>
<dbReference type="FunFam" id="1.20.200.10:FF:000015">
    <property type="entry name" value="argininosuccinate lyase isoform X2"/>
    <property type="match status" value="2"/>
</dbReference>
<evidence type="ECO:0000256" key="2">
    <source>
        <dbReference type="ARBA" id="ARBA00011881"/>
    </source>
</evidence>
<dbReference type="InterPro" id="IPR009049">
    <property type="entry name" value="Argininosuccinate_lyase"/>
</dbReference>
<evidence type="ECO:0000256" key="3">
    <source>
        <dbReference type="ARBA" id="ARBA00022613"/>
    </source>
</evidence>
<dbReference type="Pfam" id="PF00206">
    <property type="entry name" value="Lyase_1"/>
    <property type="match status" value="1"/>
</dbReference>
<dbReference type="InterPro" id="IPR020557">
    <property type="entry name" value="Fumarate_lyase_CS"/>
</dbReference>
<dbReference type="GO" id="GO:0042450">
    <property type="term" value="P:L-arginine biosynthetic process via ornithine"/>
    <property type="evidence" value="ECO:0007669"/>
    <property type="project" value="InterPro"/>
</dbReference>
<dbReference type="Gene3D" id="1.10.40.30">
    <property type="entry name" value="Fumarase/aspartase (C-terminal domain)"/>
    <property type="match status" value="1"/>
</dbReference>
<dbReference type="SUPFAM" id="SSF48557">
    <property type="entry name" value="L-aspartase-like"/>
    <property type="match status" value="2"/>
</dbReference>
<keyword evidence="3" id="KW-0273">Eye lens protein</keyword>
<dbReference type="InterPro" id="IPR000362">
    <property type="entry name" value="Fumarate_lyase_fam"/>
</dbReference>
<dbReference type="AlphaFoldDB" id="A0A3M0KC44"/>
<dbReference type="CDD" id="cd01359">
    <property type="entry name" value="Argininosuccinate_lyase"/>
    <property type="match status" value="1"/>
</dbReference>
<dbReference type="PRINTS" id="PR00145">
    <property type="entry name" value="ARGSUCLYASE"/>
</dbReference>
<dbReference type="STRING" id="333673.A0A3M0KC44"/>
<feature type="domain" description="Fumarate lyase N-terminal" evidence="4">
    <location>
        <begin position="11"/>
        <end position="305"/>
    </location>
</feature>
<proteinExistence type="inferred from homology"/>
<sequence length="511" mass="55692">MAAEGDKMMAGRFVGGTDPIMEMLSASITVDQRLSEVDIQGSMAYAKALEKAGILSKTELEKILSGLEKISEEWSKGVFGVIQTDEDIHTANERRLKELIGDVAGKLHTGRSRNDQVVTDLKLFMKNSLSIISTHLLQLIKTLVERAAIEIDVILPGYTHLQKAQPIRWSQFLLSHAVALTRDSERLGEIKKRINVLPLGSGALAGNPVEIDRELLRSELDFASISLNSMDAVSERDFVVEFLSAATLLMIHLSKMAEDLIIYSTSEFGFLTLSDTYCSGSSLMPQKKNPDSLELIRSKAGRVFGRLAAILMVLKGLPSTYNKDLQVKPFFLSTPSLLLAGGVRRAGLLSLGEFWAAPGWLRAVSMAVPTQEDKEAVFDVVDTLNAVLQVATGVISTLQINKENMEKALSPEILSSDLALYLVHKGMPFRQAHIAAGKAVHLAETKGITINNLSLEDLKSISPLFGSDVAQVFSVVSSVEQYTAAGGTAKSSVSAQIEQLRELLKRLKEQA</sequence>
<name>A0A3M0KC44_HIRRU</name>
<dbReference type="FunFam" id="1.10.40.30:FF:000001">
    <property type="entry name" value="Argininosuccinate lyase"/>
    <property type="match status" value="1"/>
</dbReference>
<dbReference type="PANTHER" id="PTHR43814">
    <property type="entry name" value="ARGININOSUCCINATE LYASE"/>
    <property type="match status" value="1"/>
</dbReference>
<protein>
    <recommendedName>
        <fullName evidence="8">Argininosuccinate lyase</fullName>
    </recommendedName>
</protein>
<dbReference type="GO" id="GO:0005829">
    <property type="term" value="C:cytosol"/>
    <property type="evidence" value="ECO:0007669"/>
    <property type="project" value="TreeGrafter"/>
</dbReference>
<dbReference type="Pfam" id="PF14698">
    <property type="entry name" value="ASL_C2"/>
    <property type="match status" value="1"/>
</dbReference>
<evidence type="ECO:0000259" key="4">
    <source>
        <dbReference type="Pfam" id="PF00206"/>
    </source>
</evidence>
<dbReference type="Gene3D" id="1.20.200.10">
    <property type="entry name" value="Fumarase/aspartase (Central domain)"/>
    <property type="match status" value="2"/>
</dbReference>
<evidence type="ECO:0000256" key="1">
    <source>
        <dbReference type="ARBA" id="ARBA00010755"/>
    </source>
</evidence>
<dbReference type="HAMAP" id="MF_00006">
    <property type="entry name" value="Arg_succ_lyase"/>
    <property type="match status" value="1"/>
</dbReference>
<feature type="domain" description="Argininosuccinate lyase C-terminal" evidence="5">
    <location>
        <begin position="414"/>
        <end position="480"/>
    </location>
</feature>
<dbReference type="InterPro" id="IPR024083">
    <property type="entry name" value="Fumarase/histidase_N"/>
</dbReference>
<gene>
    <name evidence="6" type="ORF">DUI87_12491</name>
</gene>
<dbReference type="Proteomes" id="UP000269221">
    <property type="component" value="Unassembled WGS sequence"/>
</dbReference>
<evidence type="ECO:0008006" key="8">
    <source>
        <dbReference type="Google" id="ProtNLM"/>
    </source>
</evidence>